<reference evidence="1 2" key="1">
    <citation type="journal article" date="2015" name="Genome Announc.">
        <title>Draft Genome Sequence and Gene Annotation of the Entomopathogenic Fungus Verticillium hemipterigenum.</title>
        <authorList>
            <person name="Horn F."/>
            <person name="Habel A."/>
            <person name="Scharf D.H."/>
            <person name="Dworschak J."/>
            <person name="Brakhage A.A."/>
            <person name="Guthke R."/>
            <person name="Hertweck C."/>
            <person name="Linde J."/>
        </authorList>
    </citation>
    <scope>NUCLEOTIDE SEQUENCE [LARGE SCALE GENOMIC DNA]</scope>
</reference>
<dbReference type="InterPro" id="IPR036770">
    <property type="entry name" value="Ankyrin_rpt-contain_sf"/>
</dbReference>
<evidence type="ECO:0000313" key="2">
    <source>
        <dbReference type="Proteomes" id="UP000039046"/>
    </source>
</evidence>
<sequence>MAALLGVVSSGINAAGFPGQLAKQAFELRRLWNEVQDAPEDVFDLIDQMEWLQPMVSSMGNSLSDHSVNVPNGAEQCLVQCGKALSNLQKLAIDLSQNITSNKRLKKSIAKIRVIIKKEQLQKYHSRLENALNGLRTACLVYTMNQCYSMKRDTSAIISKLENFEDSIKKTDSSLPVKNLPTSAARRCHAWNSSAHMWGSDYSFQSYETKGETFQSLRLRLQLPRWLTGLSLNVILQHETCGWKMSLYPRTIRPYPETVFDIISNGSSADLFKFLSQSKRTLFDYDENGRSLIHHCLHRHNVAIALDLIDAGVKLDEPDNDAWTPFMMICSSFRESPNRDVLLRRLASTGLLYEHAHVRRWAGRHGTSRLLAIEDAQLNISGAAHIIQQVTHLGLQKVHVAQIEWNHVLNADNLLGLIQSGSVIGLEEFRLATRQGSFPSFQGMAGFAHFYFDSYRHTRVAPIDGISCELDPWRQLLRILFAGATTPEICPIRDPFNRQQTLLFSGIHWLCPIDLVFPAARILCRRATLRAQHWLEDLAACGIDLEEYGRNEANVFVSSNLTMQENLCYFKTSDGQSSPVFGPSVTKFSYGPVPADWTFVWDYCIPAYAREFWQMVEPPPPSGMPGSWIDEE</sequence>
<dbReference type="Proteomes" id="UP000039046">
    <property type="component" value="Unassembled WGS sequence"/>
</dbReference>
<gene>
    <name evidence="1" type="ORF">VHEMI05360</name>
</gene>
<accession>A0A0A1T3W5</accession>
<dbReference type="Gene3D" id="1.25.40.20">
    <property type="entry name" value="Ankyrin repeat-containing domain"/>
    <property type="match status" value="1"/>
</dbReference>
<dbReference type="STRING" id="1531966.A0A0A1T3W5"/>
<keyword evidence="2" id="KW-1185">Reference proteome</keyword>
<protein>
    <recommendedName>
        <fullName evidence="3">Fungal N-terminal domain-containing protein</fullName>
    </recommendedName>
</protein>
<proteinExistence type="predicted"/>
<dbReference type="OrthoDB" id="3200163at2759"/>
<evidence type="ECO:0008006" key="3">
    <source>
        <dbReference type="Google" id="ProtNLM"/>
    </source>
</evidence>
<organism evidence="1 2">
    <name type="scientific">[Torrubiella] hemipterigena</name>
    <dbReference type="NCBI Taxonomy" id="1531966"/>
    <lineage>
        <taxon>Eukaryota</taxon>
        <taxon>Fungi</taxon>
        <taxon>Dikarya</taxon>
        <taxon>Ascomycota</taxon>
        <taxon>Pezizomycotina</taxon>
        <taxon>Sordariomycetes</taxon>
        <taxon>Hypocreomycetidae</taxon>
        <taxon>Hypocreales</taxon>
        <taxon>Clavicipitaceae</taxon>
        <taxon>Clavicipitaceae incertae sedis</taxon>
        <taxon>'Torrubiella' clade</taxon>
    </lineage>
</organism>
<evidence type="ECO:0000313" key="1">
    <source>
        <dbReference type="EMBL" id="CEJ89519.1"/>
    </source>
</evidence>
<dbReference type="HOGENOM" id="CLU_025581_1_0_1"/>
<dbReference type="EMBL" id="CDHN01000002">
    <property type="protein sequence ID" value="CEJ89519.1"/>
    <property type="molecule type" value="Genomic_DNA"/>
</dbReference>
<dbReference type="AlphaFoldDB" id="A0A0A1T3W5"/>
<dbReference type="SUPFAM" id="SSF48403">
    <property type="entry name" value="Ankyrin repeat"/>
    <property type="match status" value="1"/>
</dbReference>
<name>A0A0A1T3W5_9HYPO</name>